<sequence>MALTGLLTIALVIAGTAMWQRRQVEEPLLTPDWEAPPSEVVWTMSPTASATDDDMFTYLMPVSPDHALVFYSGLTAWAALPTDTALALLDLRTGQRLWERALDGRQSYPLAARPGKYIVEIVVSTSPSGSAAVRTTDWTTGAELSRLDDVDPASFQGFGGRILPPDVDTLALSHDDRVGLHRVLELDDPVWEADDASRVLAVTDDIVVTARAAYDRATGSVQEWDSLPAGQSWVQGVGDGLVESRTDGAVVRWETSHGRALWTRTGASLLFATDGVVAVSTETGRWPESQLLLLDPTTGAPLPGSEPIHLPADAWAQALPHTDLFMTTAPDGVSLHSLTTGRVLTTIASPGSTDGWLGLSGQGRETLYLDIQGDLGAYDIATGRELWRTTDAATYTIIGSHLLEVSTTGDGRLTALR</sequence>
<reference evidence="1 2" key="1">
    <citation type="submission" date="2020-08" db="EMBL/GenBank/DDBJ databases">
        <title>Genome sequence of Tessaracoccus defluvii JCM 17540T.</title>
        <authorList>
            <person name="Hyun D.-W."/>
            <person name="Bae J.-W."/>
        </authorList>
    </citation>
    <scope>NUCLEOTIDE SEQUENCE [LARGE SCALE GENOMIC DNA]</scope>
    <source>
        <strain evidence="1 2">JCM 17540</strain>
    </source>
</reference>
<dbReference type="SUPFAM" id="SSF50998">
    <property type="entry name" value="Quinoprotein alcohol dehydrogenase-like"/>
    <property type="match status" value="1"/>
</dbReference>
<evidence type="ECO:0000313" key="2">
    <source>
        <dbReference type="Proteomes" id="UP000516117"/>
    </source>
</evidence>
<evidence type="ECO:0000313" key="1">
    <source>
        <dbReference type="EMBL" id="QNP55724.1"/>
    </source>
</evidence>
<dbReference type="KEGG" id="tdf:H9L22_16520"/>
<dbReference type="Gene3D" id="2.130.10.10">
    <property type="entry name" value="YVTN repeat-like/Quinoprotein amine dehydrogenase"/>
    <property type="match status" value="1"/>
</dbReference>
<gene>
    <name evidence="1" type="ORF">H9L22_16520</name>
</gene>
<keyword evidence="2" id="KW-1185">Reference proteome</keyword>
<organism evidence="1 2">
    <name type="scientific">Tessaracoccus defluvii</name>
    <dbReference type="NCBI Taxonomy" id="1285901"/>
    <lineage>
        <taxon>Bacteria</taxon>
        <taxon>Bacillati</taxon>
        <taxon>Actinomycetota</taxon>
        <taxon>Actinomycetes</taxon>
        <taxon>Propionibacteriales</taxon>
        <taxon>Propionibacteriaceae</taxon>
        <taxon>Tessaracoccus</taxon>
    </lineage>
</organism>
<name>A0A7H0H5A8_9ACTN</name>
<dbReference type="InterPro" id="IPR015943">
    <property type="entry name" value="WD40/YVTN_repeat-like_dom_sf"/>
</dbReference>
<dbReference type="AlphaFoldDB" id="A0A7H0H5A8"/>
<proteinExistence type="predicted"/>
<dbReference type="Proteomes" id="UP000516117">
    <property type="component" value="Chromosome"/>
</dbReference>
<accession>A0A7H0H5A8</accession>
<protein>
    <submittedName>
        <fullName evidence="1">PQQ-binding-like beta-propeller repeat protein</fullName>
    </submittedName>
</protein>
<dbReference type="InterPro" id="IPR011047">
    <property type="entry name" value="Quinoprotein_ADH-like_sf"/>
</dbReference>
<dbReference type="RefSeq" id="WP_187720853.1">
    <property type="nucleotide sequence ID" value="NZ_CP060789.1"/>
</dbReference>
<dbReference type="EMBL" id="CP060789">
    <property type="protein sequence ID" value="QNP55724.1"/>
    <property type="molecule type" value="Genomic_DNA"/>
</dbReference>